<name>A0A1V9Z0G8_9STRA</name>
<dbReference type="PANTHER" id="PTHR22696:SF1">
    <property type="entry name" value="E3 UBIQUITIN-PROTEIN LIGASE RNF26"/>
    <property type="match status" value="1"/>
</dbReference>
<sequence length="529" mass="60973">MQQVDGQELDFNYLMALIHNAVGPEERVGRHNEELDDASSCEDGELEQIPAHTNRLSRDVSHYLDHESDASLLDSEEESTSLFGAISPHTTQAAEALLASNINASPYPPFRPPNSRSRRHIYQNYDMPSNQYSTNDICATKQFLQVIQALVDQPNDGAAIIYDKPQEPERLEATSFPWPVFDMAQYEFGSARQGTCFSAVVVLVNLPAVSDDMSEGMHNCLLTQIFCKYFNPIQVVLPQVPSTGLLKGHGFVEFSDREQATTAARALDGLMWSPVHAPFRAMLFREYDGSVEGVKSQPNTDDEEQSLRFHTLDIDSEDEEEQTENQVEHLTQLEQQLVTRNEQLEYLLQCVERDRDSILIENDELRHMMEAYRMREKQQEQALLSLSTLRKRIQTNEQKYREHMRRMRQNEHTMQALRRRHEELTGHPQSLKALGLSELRELEDTLDTALYKVRTIKEQKILEQKLLLDRQMEEQQELKLCVICLSAEKTILCLPCRHVCMCQECSNHNEVVRCPICRLEIEEKMVIYA</sequence>
<keyword evidence="8" id="KW-1185">Reference proteome</keyword>
<dbReference type="GO" id="GO:0008270">
    <property type="term" value="F:zinc ion binding"/>
    <property type="evidence" value="ECO:0007669"/>
    <property type="project" value="UniProtKB-KW"/>
</dbReference>
<feature type="domain" description="K-box" evidence="6">
    <location>
        <begin position="396"/>
        <end position="505"/>
    </location>
</feature>
<dbReference type="GO" id="GO:0016567">
    <property type="term" value="P:protein ubiquitination"/>
    <property type="evidence" value="ECO:0007669"/>
    <property type="project" value="TreeGrafter"/>
</dbReference>
<feature type="coiled-coil region" evidence="3">
    <location>
        <begin position="362"/>
        <end position="459"/>
    </location>
</feature>
<dbReference type="PANTHER" id="PTHR22696">
    <property type="entry name" value="E3 UBIQUITIN-PROTEIN LIGASE RNF26"/>
    <property type="match status" value="1"/>
</dbReference>
<proteinExistence type="predicted"/>
<keyword evidence="1" id="KW-0479">Metal-binding</keyword>
<keyword evidence="1" id="KW-0863">Zinc-finger</keyword>
<dbReference type="InterPro" id="IPR012677">
    <property type="entry name" value="Nucleotide-bd_a/b_plait_sf"/>
</dbReference>
<comment type="caution">
    <text evidence="7">The sequence shown here is derived from an EMBL/GenBank/DDBJ whole genome shotgun (WGS) entry which is preliminary data.</text>
</comment>
<evidence type="ECO:0000313" key="7">
    <source>
        <dbReference type="EMBL" id="OQR91506.1"/>
    </source>
</evidence>
<gene>
    <name evidence="7" type="ORF">THRCLA_08964</name>
</gene>
<feature type="domain" description="RING-type" evidence="4">
    <location>
        <begin position="481"/>
        <end position="518"/>
    </location>
</feature>
<dbReference type="CDD" id="cd00590">
    <property type="entry name" value="RRM_SF"/>
    <property type="match status" value="1"/>
</dbReference>
<dbReference type="GO" id="GO:0061630">
    <property type="term" value="F:ubiquitin protein ligase activity"/>
    <property type="evidence" value="ECO:0007669"/>
    <property type="project" value="TreeGrafter"/>
</dbReference>
<dbReference type="InterPro" id="IPR001841">
    <property type="entry name" value="Znf_RING"/>
</dbReference>
<keyword evidence="3" id="KW-0175">Coiled coil</keyword>
<dbReference type="Proteomes" id="UP000243217">
    <property type="component" value="Unassembled WGS sequence"/>
</dbReference>
<dbReference type="CDD" id="cd16649">
    <property type="entry name" value="mRING-HC-C3HC5_CGRF1-like"/>
    <property type="match status" value="1"/>
</dbReference>
<dbReference type="SUPFAM" id="SSF57850">
    <property type="entry name" value="RING/U-box"/>
    <property type="match status" value="1"/>
</dbReference>
<organism evidence="7 8">
    <name type="scientific">Thraustotheca clavata</name>
    <dbReference type="NCBI Taxonomy" id="74557"/>
    <lineage>
        <taxon>Eukaryota</taxon>
        <taxon>Sar</taxon>
        <taxon>Stramenopiles</taxon>
        <taxon>Oomycota</taxon>
        <taxon>Saprolegniomycetes</taxon>
        <taxon>Saprolegniales</taxon>
        <taxon>Achlyaceae</taxon>
        <taxon>Thraustotheca</taxon>
    </lineage>
</organism>
<dbReference type="SUPFAM" id="SSF54928">
    <property type="entry name" value="RNA-binding domain, RBD"/>
    <property type="match status" value="1"/>
</dbReference>
<feature type="domain" description="RRM" evidence="5">
    <location>
        <begin position="199"/>
        <end position="269"/>
    </location>
</feature>
<dbReference type="GO" id="GO:0006511">
    <property type="term" value="P:ubiquitin-dependent protein catabolic process"/>
    <property type="evidence" value="ECO:0007669"/>
    <property type="project" value="TreeGrafter"/>
</dbReference>
<evidence type="ECO:0000259" key="5">
    <source>
        <dbReference type="PROSITE" id="PS50102"/>
    </source>
</evidence>
<evidence type="ECO:0008006" key="9">
    <source>
        <dbReference type="Google" id="ProtNLM"/>
    </source>
</evidence>
<evidence type="ECO:0000256" key="1">
    <source>
        <dbReference type="PROSITE-ProRule" id="PRU00175"/>
    </source>
</evidence>
<dbReference type="EMBL" id="JNBS01002414">
    <property type="protein sequence ID" value="OQR91506.1"/>
    <property type="molecule type" value="Genomic_DNA"/>
</dbReference>
<evidence type="ECO:0000313" key="8">
    <source>
        <dbReference type="Proteomes" id="UP000243217"/>
    </source>
</evidence>
<dbReference type="Pfam" id="PF00076">
    <property type="entry name" value="RRM_1"/>
    <property type="match status" value="1"/>
</dbReference>
<dbReference type="PROSITE" id="PS51297">
    <property type="entry name" value="K_BOX"/>
    <property type="match status" value="1"/>
</dbReference>
<keyword evidence="1" id="KW-0862">Zinc</keyword>
<dbReference type="GO" id="GO:0003723">
    <property type="term" value="F:RNA binding"/>
    <property type="evidence" value="ECO:0007669"/>
    <property type="project" value="UniProtKB-UniRule"/>
</dbReference>
<dbReference type="InterPro" id="IPR035979">
    <property type="entry name" value="RBD_domain_sf"/>
</dbReference>
<dbReference type="Gene3D" id="3.30.40.10">
    <property type="entry name" value="Zinc/RING finger domain, C3HC4 (zinc finger)"/>
    <property type="match status" value="1"/>
</dbReference>
<dbReference type="InterPro" id="IPR013083">
    <property type="entry name" value="Znf_RING/FYVE/PHD"/>
</dbReference>
<reference evidence="7 8" key="1">
    <citation type="journal article" date="2014" name="Genome Biol. Evol.">
        <title>The secreted proteins of Achlya hypogyna and Thraustotheca clavata identify the ancestral oomycete secretome and reveal gene acquisitions by horizontal gene transfer.</title>
        <authorList>
            <person name="Misner I."/>
            <person name="Blouin N."/>
            <person name="Leonard G."/>
            <person name="Richards T.A."/>
            <person name="Lane C.E."/>
        </authorList>
    </citation>
    <scope>NUCLEOTIDE SEQUENCE [LARGE SCALE GENOMIC DNA]</scope>
    <source>
        <strain evidence="7 8">ATCC 34112</strain>
    </source>
</reference>
<dbReference type="GO" id="GO:0005634">
    <property type="term" value="C:nucleus"/>
    <property type="evidence" value="ECO:0007669"/>
    <property type="project" value="InterPro"/>
</dbReference>
<keyword evidence="2" id="KW-0694">RNA-binding</keyword>
<evidence type="ECO:0000259" key="4">
    <source>
        <dbReference type="PROSITE" id="PS50089"/>
    </source>
</evidence>
<evidence type="ECO:0000256" key="2">
    <source>
        <dbReference type="PROSITE-ProRule" id="PRU00176"/>
    </source>
</evidence>
<evidence type="ECO:0000259" key="6">
    <source>
        <dbReference type="PROSITE" id="PS51297"/>
    </source>
</evidence>
<evidence type="ECO:0000256" key="3">
    <source>
        <dbReference type="SAM" id="Coils"/>
    </source>
</evidence>
<dbReference type="OrthoDB" id="1711136at2759"/>
<dbReference type="Pfam" id="PF13920">
    <property type="entry name" value="zf-C3HC4_3"/>
    <property type="match status" value="1"/>
</dbReference>
<dbReference type="PROSITE" id="PS50102">
    <property type="entry name" value="RRM"/>
    <property type="match status" value="1"/>
</dbReference>
<dbReference type="STRING" id="74557.A0A1V9Z0G8"/>
<protein>
    <recommendedName>
        <fullName evidence="9">RING-type domain-containing protein</fullName>
    </recommendedName>
</protein>
<dbReference type="InterPro" id="IPR000504">
    <property type="entry name" value="RRM_dom"/>
</dbReference>
<dbReference type="PROSITE" id="PS50089">
    <property type="entry name" value="ZF_RING_2"/>
    <property type="match status" value="1"/>
</dbReference>
<dbReference type="AlphaFoldDB" id="A0A1V9Z0G8"/>
<accession>A0A1V9Z0G8</accession>
<dbReference type="GO" id="GO:0003700">
    <property type="term" value="F:DNA-binding transcription factor activity"/>
    <property type="evidence" value="ECO:0007669"/>
    <property type="project" value="InterPro"/>
</dbReference>
<dbReference type="InterPro" id="IPR002487">
    <property type="entry name" value="TF_Kbox"/>
</dbReference>
<dbReference type="Gene3D" id="3.30.70.330">
    <property type="match status" value="1"/>
</dbReference>